<dbReference type="RefSeq" id="XP_060302587.1">
    <property type="nucleotide sequence ID" value="XM_060439140.1"/>
</dbReference>
<protein>
    <submittedName>
        <fullName evidence="3">Uncharacterized protein</fullName>
    </submittedName>
</protein>
<gene>
    <name evidence="3" type="ORF">B0T26DRAFT_670089</name>
</gene>
<dbReference type="EMBL" id="JAUIRO010000001">
    <property type="protein sequence ID" value="KAK0733710.1"/>
    <property type="molecule type" value="Genomic_DNA"/>
</dbReference>
<feature type="compositionally biased region" description="Polar residues" evidence="1">
    <location>
        <begin position="159"/>
        <end position="175"/>
    </location>
</feature>
<evidence type="ECO:0000313" key="3">
    <source>
        <dbReference type="EMBL" id="KAK0733710.1"/>
    </source>
</evidence>
<feature type="compositionally biased region" description="Low complexity" evidence="1">
    <location>
        <begin position="135"/>
        <end position="157"/>
    </location>
</feature>
<feature type="compositionally biased region" description="Low complexity" evidence="1">
    <location>
        <begin position="97"/>
        <end position="128"/>
    </location>
</feature>
<evidence type="ECO:0000256" key="1">
    <source>
        <dbReference type="SAM" id="MobiDB-lite"/>
    </source>
</evidence>
<feature type="signal peptide" evidence="2">
    <location>
        <begin position="1"/>
        <end position="25"/>
    </location>
</feature>
<feature type="region of interest" description="Disordered" evidence="1">
    <location>
        <begin position="42"/>
        <end position="176"/>
    </location>
</feature>
<feature type="chain" id="PRO_5041252365" evidence="2">
    <location>
        <begin position="26"/>
        <end position="630"/>
    </location>
</feature>
<dbReference type="AlphaFoldDB" id="A0AA40BGA4"/>
<keyword evidence="2" id="KW-0732">Signal</keyword>
<organism evidence="3 4">
    <name type="scientific">Lasiosphaeria miniovina</name>
    <dbReference type="NCBI Taxonomy" id="1954250"/>
    <lineage>
        <taxon>Eukaryota</taxon>
        <taxon>Fungi</taxon>
        <taxon>Dikarya</taxon>
        <taxon>Ascomycota</taxon>
        <taxon>Pezizomycotina</taxon>
        <taxon>Sordariomycetes</taxon>
        <taxon>Sordariomycetidae</taxon>
        <taxon>Sordariales</taxon>
        <taxon>Lasiosphaeriaceae</taxon>
        <taxon>Lasiosphaeria</taxon>
    </lineage>
</organism>
<dbReference type="GeneID" id="85322410"/>
<keyword evidence="4" id="KW-1185">Reference proteome</keyword>
<accession>A0AA40BGA4</accession>
<reference evidence="3" key="1">
    <citation type="submission" date="2023-06" db="EMBL/GenBank/DDBJ databases">
        <title>Genome-scale phylogeny and comparative genomics of the fungal order Sordariales.</title>
        <authorList>
            <consortium name="Lawrence Berkeley National Laboratory"/>
            <person name="Hensen N."/>
            <person name="Bonometti L."/>
            <person name="Westerberg I."/>
            <person name="Brannstrom I.O."/>
            <person name="Guillou S."/>
            <person name="Cros-Aarteil S."/>
            <person name="Calhoun S."/>
            <person name="Haridas S."/>
            <person name="Kuo A."/>
            <person name="Mondo S."/>
            <person name="Pangilinan J."/>
            <person name="Riley R."/>
            <person name="LaButti K."/>
            <person name="Andreopoulos B."/>
            <person name="Lipzen A."/>
            <person name="Chen C."/>
            <person name="Yanf M."/>
            <person name="Daum C."/>
            <person name="Ng V."/>
            <person name="Clum A."/>
            <person name="Steindorff A."/>
            <person name="Ohm R."/>
            <person name="Martin F."/>
            <person name="Silar P."/>
            <person name="Natvig D."/>
            <person name="Lalanne C."/>
            <person name="Gautier V."/>
            <person name="Ament-velasquez S.L."/>
            <person name="Kruys A."/>
            <person name="Hutchinson M.I."/>
            <person name="Powell A.J."/>
            <person name="Barry K."/>
            <person name="Miller A.N."/>
            <person name="Grigoriev I.V."/>
            <person name="Debuchy R."/>
            <person name="Gladieux P."/>
            <person name="Thoren M.H."/>
            <person name="Johannesson H."/>
        </authorList>
    </citation>
    <scope>NUCLEOTIDE SEQUENCE</scope>
    <source>
        <strain evidence="3">SMH2392-1A</strain>
    </source>
</reference>
<comment type="caution">
    <text evidence="3">The sequence shown here is derived from an EMBL/GenBank/DDBJ whole genome shotgun (WGS) entry which is preliminary data.</text>
</comment>
<proteinExistence type="predicted"/>
<sequence>MKASAVVVGLVSTVAVFSCLPGALGQQQDGLWARLRRAIGETQSDEADQQPGKPHAIPVPEVKDYSYPPYGYPPPPPSSSALSSSESTTPGYGPQPSSEASSSSSSSDDYGISSTAAYGTSTTSSGGYPLPVTPSSTEGGYTSISETSSSSTESGYSFETLTSGLPSNAPSTPATSFDRLSVTERNGFQRNSFGVAVFEPNNHSPAKCWSDLCPSLDFGISVYIEHLFHTTSQLYFFHIWKLNIFNRYLWNSEPYFPIRFHFGVRIGRTADLGSSREYGREFFAHIFTIIVWHNYGQSEYEFFRLVAIIYSIYTLELESSLGKSFIVDHLSSFFELDCCHEVCVVLPGSDLELYGFNTIFCFIRVTKYGYRKFGLIHYPAIRDSCDNSCDKQHYASRQHDEIYYFVPKLCIVFYTWDDAFESELNQHLDSILIFVASNAFTISPLDIFYQWSDIKCSFLQFWIWIQLFNRFIFSSSLPDDNIPRIIGFDLELRSKLFKRKFTINQLWQHQHNHYRLVHPDVNLNICAIDKPIAISHFQLWVVTGALPSYKWNFLDSRNWLTAGHSTVDLLISVFYIDTRSPGEYIALDPLAQSELCTGDNPAADVVESPLSHLKFCKLFNAGNDKRGGHS</sequence>
<feature type="compositionally biased region" description="Low complexity" evidence="1">
    <location>
        <begin position="79"/>
        <end position="90"/>
    </location>
</feature>
<evidence type="ECO:0000313" key="4">
    <source>
        <dbReference type="Proteomes" id="UP001172101"/>
    </source>
</evidence>
<name>A0AA40BGA4_9PEZI</name>
<evidence type="ECO:0000256" key="2">
    <source>
        <dbReference type="SAM" id="SignalP"/>
    </source>
</evidence>
<dbReference type="PROSITE" id="PS51257">
    <property type="entry name" value="PROKAR_LIPOPROTEIN"/>
    <property type="match status" value="1"/>
</dbReference>
<dbReference type="Proteomes" id="UP001172101">
    <property type="component" value="Unassembled WGS sequence"/>
</dbReference>